<proteinExistence type="predicted"/>
<protein>
    <submittedName>
        <fullName evidence="1">Unannotated protein</fullName>
    </submittedName>
</protein>
<accession>A0A6J6WBE9</accession>
<name>A0A6J6WBE9_9ZZZZ</name>
<sequence length="71" mass="7336">MDHPVVLFVDVAHGRGHATFGHDRVGLTEEGLGDDADLESALLGLNGGTQTGATGADDEYVVLVVFSWGIG</sequence>
<reference evidence="1" key="1">
    <citation type="submission" date="2020-05" db="EMBL/GenBank/DDBJ databases">
        <authorList>
            <person name="Chiriac C."/>
            <person name="Salcher M."/>
            <person name="Ghai R."/>
            <person name="Kavagutti S V."/>
        </authorList>
    </citation>
    <scope>NUCLEOTIDE SEQUENCE</scope>
</reference>
<dbReference type="AlphaFoldDB" id="A0A6J6WBE9"/>
<organism evidence="1">
    <name type="scientific">freshwater metagenome</name>
    <dbReference type="NCBI Taxonomy" id="449393"/>
    <lineage>
        <taxon>unclassified sequences</taxon>
        <taxon>metagenomes</taxon>
        <taxon>ecological metagenomes</taxon>
    </lineage>
</organism>
<evidence type="ECO:0000313" key="1">
    <source>
        <dbReference type="EMBL" id="CAB4781289.1"/>
    </source>
</evidence>
<gene>
    <name evidence="1" type="ORF">UFOPK2958_00556</name>
</gene>
<dbReference type="EMBL" id="CAFAAB010000048">
    <property type="protein sequence ID" value="CAB4781289.1"/>
    <property type="molecule type" value="Genomic_DNA"/>
</dbReference>